<feature type="region of interest" description="Disordered" evidence="3">
    <location>
        <begin position="248"/>
        <end position="271"/>
    </location>
</feature>
<protein>
    <recommendedName>
        <fullName evidence="6">Glucuronyl hydrolase</fullName>
    </recommendedName>
</protein>
<proteinExistence type="inferred from homology"/>
<name>A0A3M9XXW6_9PEZI</name>
<dbReference type="SUPFAM" id="SSF48208">
    <property type="entry name" value="Six-hairpin glycosidases"/>
    <property type="match status" value="1"/>
</dbReference>
<comment type="similarity">
    <text evidence="2">Belongs to the glycosyl hydrolase 88 family.</text>
</comment>
<dbReference type="GO" id="GO:0052757">
    <property type="term" value="F:chondroitin hydrolase activity"/>
    <property type="evidence" value="ECO:0007669"/>
    <property type="project" value="TreeGrafter"/>
</dbReference>
<dbReference type="GO" id="GO:0000272">
    <property type="term" value="P:polysaccharide catabolic process"/>
    <property type="evidence" value="ECO:0007669"/>
    <property type="project" value="TreeGrafter"/>
</dbReference>
<evidence type="ECO:0000256" key="3">
    <source>
        <dbReference type="SAM" id="MobiDB-lite"/>
    </source>
</evidence>
<evidence type="ECO:0000256" key="2">
    <source>
        <dbReference type="ARBA" id="ARBA00038358"/>
    </source>
</evidence>
<dbReference type="InterPro" id="IPR012341">
    <property type="entry name" value="6hp_glycosidase-like_sf"/>
</dbReference>
<dbReference type="Proteomes" id="UP000267145">
    <property type="component" value="Unassembled WGS sequence"/>
</dbReference>
<dbReference type="InterPro" id="IPR008928">
    <property type="entry name" value="6-hairpin_glycosidase_sf"/>
</dbReference>
<sequence length="508" mass="54249">MSSTSRPASQPAPPPPQNLAAYLPELFDESVTAKALRVAQRNLQAASASAPASPIGFPETVPQAGPNAGTYSLREADFWTCGFFAGHLAALLERAVTYPQHMRTSLPPALLRAALARQTSLWSAPLHALSSRTDTHDLGFMLMPALRRTWELTHDAAGLASLVAAADSLATRYEPGAAAIRSWDVLARRDRDGGGSGEAVSVSDGASSMFVIIDSICNLDLLYYAAAHAARPDLAVVATAHARTLLRTHLRQEPPTTPPPSMNSSSSSSSKAYAGPLFSTHHVANLDPTTGAVRWRRTAQGYSDTSTWARGQAWAVLGYAQTYAWTRDAVFLAAACGLAEHFLARLDGAPPAVDAAIGGGRTAGRYVPLWDFDAPLEDDGEGRPLRDTSAGVIAANGLLVLAQSLAAIGKHELSRRFFEAAVRIVRETLDLSLAAEKARFAARGDGLGRDDSLVVEDVAPGRTFDAILKNGTANNNEHALRRLKNHGLVYGDYYLVEFGNRLMKMGFI</sequence>
<dbReference type="GeneID" id="39606029"/>
<dbReference type="InterPro" id="IPR052369">
    <property type="entry name" value="UG_Glycosaminoglycan_Hydrolase"/>
</dbReference>
<dbReference type="PANTHER" id="PTHR36845">
    <property type="entry name" value="HYDROLASE, PUTATIVE (AFU_ORTHOLOGUE AFUA_7G05090)-RELATED"/>
    <property type="match status" value="1"/>
</dbReference>
<dbReference type="Gene3D" id="1.50.10.10">
    <property type="match status" value="1"/>
</dbReference>
<dbReference type="PANTHER" id="PTHR36845:SF1">
    <property type="entry name" value="HYDROLASE, PUTATIVE (AFU_ORTHOLOGUE AFUA_7G05090)-RELATED"/>
    <property type="match status" value="1"/>
</dbReference>
<evidence type="ECO:0000313" key="4">
    <source>
        <dbReference type="EMBL" id="RNJ53117.1"/>
    </source>
</evidence>
<accession>A0A3M9XXW6</accession>
<dbReference type="AlphaFoldDB" id="A0A3M9XXW6"/>
<evidence type="ECO:0000313" key="5">
    <source>
        <dbReference type="Proteomes" id="UP000267145"/>
    </source>
</evidence>
<dbReference type="EMBL" id="RBVV01000156">
    <property type="protein sequence ID" value="RNJ53117.1"/>
    <property type="molecule type" value="Genomic_DNA"/>
</dbReference>
<evidence type="ECO:0000256" key="1">
    <source>
        <dbReference type="ARBA" id="ARBA00022801"/>
    </source>
</evidence>
<comment type="caution">
    <text evidence="4">The sequence shown here is derived from an EMBL/GenBank/DDBJ whole genome shotgun (WGS) entry which is preliminary data.</text>
</comment>
<evidence type="ECO:0008006" key="6">
    <source>
        <dbReference type="Google" id="ProtNLM"/>
    </source>
</evidence>
<keyword evidence="5" id="KW-1185">Reference proteome</keyword>
<gene>
    <name evidence="4" type="ORF">D7B24_002340</name>
</gene>
<keyword evidence="1" id="KW-0378">Hydrolase</keyword>
<organism evidence="4 5">
    <name type="scientific">Verticillium nonalfalfae</name>
    <dbReference type="NCBI Taxonomy" id="1051616"/>
    <lineage>
        <taxon>Eukaryota</taxon>
        <taxon>Fungi</taxon>
        <taxon>Dikarya</taxon>
        <taxon>Ascomycota</taxon>
        <taxon>Pezizomycotina</taxon>
        <taxon>Sordariomycetes</taxon>
        <taxon>Hypocreomycetidae</taxon>
        <taxon>Glomerellales</taxon>
        <taxon>Plectosphaerellaceae</taxon>
        <taxon>Verticillium</taxon>
    </lineage>
</organism>
<reference evidence="4 5" key="1">
    <citation type="submission" date="2018-10" db="EMBL/GenBank/DDBJ databases">
        <title>Genome sequence of Verticillium nonalfalfae VnAa140.</title>
        <authorList>
            <person name="Stajich J.E."/>
            <person name="Kasson M.T."/>
        </authorList>
    </citation>
    <scope>NUCLEOTIDE SEQUENCE [LARGE SCALE GENOMIC DNA]</scope>
    <source>
        <strain evidence="4 5">VnAa140</strain>
    </source>
</reference>
<dbReference type="STRING" id="1051616.A0A3M9XXW6"/>
<dbReference type="RefSeq" id="XP_028491275.1">
    <property type="nucleotide sequence ID" value="XM_028636550.1"/>
</dbReference>